<dbReference type="RefSeq" id="WP_008165741.1">
    <property type="nucleotide sequence ID" value="NZ_AGUF01000064.1"/>
</dbReference>
<dbReference type="STRING" id="477184.KYC_20284"/>
<reference evidence="2 3" key="1">
    <citation type="journal article" date="2012" name="J. Bacteriol.">
        <title>Genome sequence of the highly efficient arsenite-oxidizing bacterium Achromobacter arsenitoxydans SY8.</title>
        <authorList>
            <person name="Li X."/>
            <person name="Hu Y."/>
            <person name="Gong J."/>
            <person name="Lin Y."/>
            <person name="Johnstone L."/>
            <person name="Rensing C."/>
            <person name="Wang G."/>
        </authorList>
    </citation>
    <scope>NUCLEOTIDE SEQUENCE [LARGE SCALE GENOMIC DNA]</scope>
    <source>
        <strain evidence="2 3">SY8</strain>
    </source>
</reference>
<evidence type="ECO:0000259" key="1">
    <source>
        <dbReference type="Pfam" id="PF15607"/>
    </source>
</evidence>
<protein>
    <recommendedName>
        <fullName evidence="1">Bacterial toxin 44 domain-containing protein</fullName>
    </recommendedName>
</protein>
<dbReference type="InterPro" id="IPR028946">
    <property type="entry name" value="Ntox44"/>
</dbReference>
<dbReference type="AlphaFoldDB" id="H0FBA0"/>
<dbReference type="InterPro" id="IPR008727">
    <property type="entry name" value="PAAR_motif"/>
</dbReference>
<gene>
    <name evidence="2" type="ORF">KYC_20284</name>
</gene>
<dbReference type="Proteomes" id="UP000003113">
    <property type="component" value="Unassembled WGS sequence"/>
</dbReference>
<sequence>MAGHPIIRIGDSTTHGGTVLQGVSVYTIDGRVASGVGHLVRCPKCKGTFPIVQGVASFTVDGISLAVEGMRTSCGAELIASQRLAVLDPGPGGVGQAGDVTQHLASSLVDGSERDDRTLSSTVRRTTCNHADTAFEIAEYMVREMKTNPFTIRGREISDANQYDLAAHARQLEKLPWYSRAMAGKSYSEAAIEQKLAAYALWADIVGPGQPWDHKAYLRKSLITKGIFNDGWQRYGDFDYYYDIWSNIHYGYVGVALGFSVAELINGAGLAQAMDDAYGAISKGNFPTMQDDQSNGRWPASADDVPDHLSIKLGCDLYSAVKPHELTALALLKAIAAVPLPWGVGHDKAKELHNCNRGSWK</sequence>
<dbReference type="EMBL" id="AGUF01000064">
    <property type="protein sequence ID" value="EHK64365.1"/>
    <property type="molecule type" value="Genomic_DNA"/>
</dbReference>
<proteinExistence type="predicted"/>
<dbReference type="CDD" id="cd14744">
    <property type="entry name" value="PAAR_CT_2"/>
    <property type="match status" value="1"/>
</dbReference>
<dbReference type="Gene3D" id="2.60.200.60">
    <property type="match status" value="1"/>
</dbReference>
<dbReference type="Pfam" id="PF15607">
    <property type="entry name" value="Ntox44"/>
    <property type="match status" value="1"/>
</dbReference>
<dbReference type="eggNOG" id="COG4104">
    <property type="taxonomic scope" value="Bacteria"/>
</dbReference>
<dbReference type="OrthoDB" id="9204728at2"/>
<dbReference type="PATRIC" id="fig|477184.5.peg.3983"/>
<feature type="domain" description="Bacterial toxin 44" evidence="1">
    <location>
        <begin position="202"/>
        <end position="319"/>
    </location>
</feature>
<comment type="caution">
    <text evidence="2">The sequence shown here is derived from an EMBL/GenBank/DDBJ whole genome shotgun (WGS) entry which is preliminary data.</text>
</comment>
<keyword evidence="3" id="KW-1185">Reference proteome</keyword>
<organism evidence="2 3">
    <name type="scientific">Achromobacter arsenitoxydans SY8</name>
    <dbReference type="NCBI Taxonomy" id="477184"/>
    <lineage>
        <taxon>Bacteria</taxon>
        <taxon>Pseudomonadati</taxon>
        <taxon>Pseudomonadota</taxon>
        <taxon>Betaproteobacteria</taxon>
        <taxon>Burkholderiales</taxon>
        <taxon>Alcaligenaceae</taxon>
        <taxon>Achromobacter</taxon>
    </lineage>
</organism>
<evidence type="ECO:0000313" key="2">
    <source>
        <dbReference type="EMBL" id="EHK64365.1"/>
    </source>
</evidence>
<accession>H0FBA0</accession>
<name>H0FBA0_9BURK</name>
<dbReference type="Pfam" id="PF05488">
    <property type="entry name" value="PAAR_motif"/>
    <property type="match status" value="1"/>
</dbReference>
<evidence type="ECO:0000313" key="3">
    <source>
        <dbReference type="Proteomes" id="UP000003113"/>
    </source>
</evidence>